<keyword evidence="9" id="KW-1185">Reference proteome</keyword>
<accession>A0A0M9AI46</accession>
<feature type="domain" description="Heparinase II/III-like C-terminal" evidence="6">
    <location>
        <begin position="375"/>
        <end position="596"/>
    </location>
</feature>
<dbReference type="STRING" id="1705562.AMS69_14105"/>
<evidence type="ECO:0000256" key="5">
    <source>
        <dbReference type="SAM" id="MobiDB-lite"/>
    </source>
</evidence>
<dbReference type="InterPro" id="IPR012480">
    <property type="entry name" value="Hepar_II_III_C"/>
</dbReference>
<feature type="region of interest" description="Disordered" evidence="5">
    <location>
        <begin position="607"/>
        <end position="627"/>
    </location>
</feature>
<evidence type="ECO:0000256" key="4">
    <source>
        <dbReference type="ARBA" id="ARBA00023239"/>
    </source>
</evidence>
<evidence type="ECO:0000259" key="7">
    <source>
        <dbReference type="Pfam" id="PF16889"/>
    </source>
</evidence>
<dbReference type="Pfam" id="PF16889">
    <property type="entry name" value="Hepar_II_III_N"/>
    <property type="match status" value="1"/>
</dbReference>
<protein>
    <submittedName>
        <fullName evidence="8">Uncharacterized protein</fullName>
    </submittedName>
</protein>
<keyword evidence="4" id="KW-0456">Lyase</keyword>
<dbReference type="Proteomes" id="UP000037729">
    <property type="component" value="Unassembled WGS sequence"/>
</dbReference>
<dbReference type="Gene3D" id="2.70.98.70">
    <property type="match status" value="1"/>
</dbReference>
<dbReference type="OrthoDB" id="281567at2157"/>
<dbReference type="InterPro" id="IPR008929">
    <property type="entry name" value="Chondroitin_lyas"/>
</dbReference>
<dbReference type="EMBL" id="LIUF01000004">
    <property type="protein sequence ID" value="KOX92479.1"/>
    <property type="molecule type" value="Genomic_DNA"/>
</dbReference>
<keyword evidence="3" id="KW-0574">Periplasm</keyword>
<dbReference type="PANTHER" id="PTHR39210:SF1">
    <property type="entry name" value="HEPARIN-SULFATE LYASE"/>
    <property type="match status" value="1"/>
</dbReference>
<dbReference type="PANTHER" id="PTHR39210">
    <property type="entry name" value="HEPARIN-SULFATE LYASE"/>
    <property type="match status" value="1"/>
</dbReference>
<keyword evidence="2" id="KW-0732">Signal</keyword>
<sequence length="627" mass="69641">MTEHLQALPKAVRLYGHTLTQLEPAQVLGMVERTTRNSVLTRLPLDFDARYDAAIPQTLSVATNPVKTDLRLLRTELSETTVEMFQQRSRRAADGNLTFLNKTIQLRSPDQLNWFDDRFDDYPLLWPLKLYAFEPLRWASLGFKDPQSAPDRVVEVFDQWIRDWTDSIEIGQPGYLRDVWTPWAVSLRIQTLTRYLAWRTGGPRKDVPERLTEALTKEIYRNSLFLANHIEGDVGGNHLVENGLALLMGGLTFPDADTSWVSDGISVLGRTGAEQFLSDGGHYERSPMYHAIVTTRFVTACAVLAASNRSLPNWLTAMTRQAVAYLRYLCPPDERLPLCNDAVFGQALPLGDCLGYATAAGFGLGDRPAPAHNPASGETGYYWLDTDHGRLLVDGGPVGPSHLPGHSHNDMLSILLWVGGQRVLTDTGVYDYASNDRRQYVRGVAGHNTVQVGTTEPIEIGGKYLMGARTEPTVQYERTDPAAFGGHYVTNPHSPASYQHTRKIVAADDWWLVRDTLRGPDTETEPCISRLHFHPDIAVTINESGTIRASHQTVADDDPPLLNVHPLGTNDVRTTTTEYFAEFGVAQERQTVELRVGPKSGTTALGYLLAPSGSDGNRYDSSIESEE</sequence>
<dbReference type="PATRIC" id="fig|1705562.3.peg.3431"/>
<reference evidence="8 9" key="1">
    <citation type="submission" date="2015-08" db="EMBL/GenBank/DDBJ databases">
        <title>Genomes of Isolates from Cabo Rojo, PR.</title>
        <authorList>
            <person name="Sanchez-Nieves R.L."/>
            <person name="Montalvo-Rodriguez R."/>
        </authorList>
    </citation>
    <scope>NUCLEOTIDE SEQUENCE [LARGE SCALE GENOMIC DNA]</scope>
    <source>
        <strain evidence="8 9">SL3</strain>
    </source>
</reference>
<organism evidence="8 9">
    <name type="scientific">Haloarcula rubripromontorii</name>
    <dbReference type="NCBI Taxonomy" id="1705562"/>
    <lineage>
        <taxon>Archaea</taxon>
        <taxon>Methanobacteriati</taxon>
        <taxon>Methanobacteriota</taxon>
        <taxon>Stenosarchaea group</taxon>
        <taxon>Halobacteria</taxon>
        <taxon>Halobacteriales</taxon>
        <taxon>Haloarculaceae</taxon>
        <taxon>Haloarcula</taxon>
    </lineage>
</organism>
<evidence type="ECO:0000259" key="6">
    <source>
        <dbReference type="Pfam" id="PF07940"/>
    </source>
</evidence>
<proteinExistence type="predicted"/>
<gene>
    <name evidence="8" type="ORF">AMS69_14105</name>
</gene>
<evidence type="ECO:0000256" key="1">
    <source>
        <dbReference type="ARBA" id="ARBA00004418"/>
    </source>
</evidence>
<name>A0A0M9AI46_9EURY</name>
<dbReference type="InterPro" id="IPR031680">
    <property type="entry name" value="Hepar_II_III_N"/>
</dbReference>
<evidence type="ECO:0000256" key="2">
    <source>
        <dbReference type="ARBA" id="ARBA00022729"/>
    </source>
</evidence>
<dbReference type="Pfam" id="PF07940">
    <property type="entry name" value="Hepar_II_III_C"/>
    <property type="match status" value="1"/>
</dbReference>
<dbReference type="AlphaFoldDB" id="A0A0M9AI46"/>
<evidence type="ECO:0000313" key="9">
    <source>
        <dbReference type="Proteomes" id="UP000037729"/>
    </source>
</evidence>
<dbReference type="SUPFAM" id="SSF48230">
    <property type="entry name" value="Chondroitin AC/alginate lyase"/>
    <property type="match status" value="1"/>
</dbReference>
<comment type="subcellular location">
    <subcellularLocation>
        <location evidence="1">Periplasm</location>
    </subcellularLocation>
</comment>
<evidence type="ECO:0000313" key="8">
    <source>
        <dbReference type="EMBL" id="KOX92479.1"/>
    </source>
</evidence>
<dbReference type="Gene3D" id="1.50.10.100">
    <property type="entry name" value="Chondroitin AC/alginate lyase"/>
    <property type="match status" value="1"/>
</dbReference>
<dbReference type="GO" id="GO:0016829">
    <property type="term" value="F:lyase activity"/>
    <property type="evidence" value="ECO:0007669"/>
    <property type="project" value="UniProtKB-KW"/>
</dbReference>
<comment type="caution">
    <text evidence="8">The sequence shown here is derived from an EMBL/GenBank/DDBJ whole genome shotgun (WGS) entry which is preliminary data.</text>
</comment>
<dbReference type="GO" id="GO:0042597">
    <property type="term" value="C:periplasmic space"/>
    <property type="evidence" value="ECO:0007669"/>
    <property type="project" value="UniProtKB-SubCell"/>
</dbReference>
<evidence type="ECO:0000256" key="3">
    <source>
        <dbReference type="ARBA" id="ARBA00022764"/>
    </source>
</evidence>
<feature type="domain" description="Heparin-sulfate lyase N-terminal" evidence="7">
    <location>
        <begin position="87"/>
        <end position="343"/>
    </location>
</feature>